<keyword evidence="3" id="KW-1185">Reference proteome</keyword>
<proteinExistence type="predicted"/>
<dbReference type="VEuPathDB" id="FungiDB:SeMB42_g06818"/>
<name>A0A507CFD6_9FUNG</name>
<gene>
    <name evidence="2" type="ORF">SeMB42_g06818</name>
</gene>
<feature type="region of interest" description="Disordered" evidence="1">
    <location>
        <begin position="82"/>
        <end position="103"/>
    </location>
</feature>
<comment type="caution">
    <text evidence="2">The sequence shown here is derived from an EMBL/GenBank/DDBJ whole genome shotgun (WGS) entry which is preliminary data.</text>
</comment>
<evidence type="ECO:0000256" key="1">
    <source>
        <dbReference type="SAM" id="MobiDB-lite"/>
    </source>
</evidence>
<dbReference type="EMBL" id="QEAN01000412">
    <property type="protein sequence ID" value="TPX37879.1"/>
    <property type="molecule type" value="Genomic_DNA"/>
</dbReference>
<sequence>MQSFERTTVQFKFRYRRTPDLFIVQINQRVTGDQDAPPLRLLHQLDLFSKICPFRTPPVSCIDISEQVIIEKDAYSSIYRGRRSNSSGRLVPSTNDSGDDGNGTVATSPVAIWYRKSSCSSGHTARRFVASFFEGHETSSGLVGKIDNSINKHK</sequence>
<organism evidence="2 3">
    <name type="scientific">Synchytrium endobioticum</name>
    <dbReference type="NCBI Taxonomy" id="286115"/>
    <lineage>
        <taxon>Eukaryota</taxon>
        <taxon>Fungi</taxon>
        <taxon>Fungi incertae sedis</taxon>
        <taxon>Chytridiomycota</taxon>
        <taxon>Chytridiomycota incertae sedis</taxon>
        <taxon>Chytridiomycetes</taxon>
        <taxon>Synchytriales</taxon>
        <taxon>Synchytriaceae</taxon>
        <taxon>Synchytrium</taxon>
    </lineage>
</organism>
<feature type="compositionally biased region" description="Polar residues" evidence="1">
    <location>
        <begin position="84"/>
        <end position="96"/>
    </location>
</feature>
<evidence type="ECO:0000313" key="3">
    <source>
        <dbReference type="Proteomes" id="UP000317494"/>
    </source>
</evidence>
<dbReference type="AlphaFoldDB" id="A0A507CFD6"/>
<evidence type="ECO:0000313" key="2">
    <source>
        <dbReference type="EMBL" id="TPX37879.1"/>
    </source>
</evidence>
<accession>A0A507CFD6</accession>
<protein>
    <submittedName>
        <fullName evidence="2">Uncharacterized protein</fullName>
    </submittedName>
</protein>
<dbReference type="Proteomes" id="UP000317494">
    <property type="component" value="Unassembled WGS sequence"/>
</dbReference>
<reference evidence="2 3" key="1">
    <citation type="journal article" date="2019" name="Sci. Rep.">
        <title>Comparative genomics of chytrid fungi reveal insights into the obligate biotrophic and pathogenic lifestyle of Synchytrium endobioticum.</title>
        <authorList>
            <person name="van de Vossenberg B.T.L.H."/>
            <person name="Warris S."/>
            <person name="Nguyen H.D.T."/>
            <person name="van Gent-Pelzer M.P.E."/>
            <person name="Joly D.L."/>
            <person name="van de Geest H.C."/>
            <person name="Bonants P.J.M."/>
            <person name="Smith D.S."/>
            <person name="Levesque C.A."/>
            <person name="van der Lee T.A.J."/>
        </authorList>
    </citation>
    <scope>NUCLEOTIDE SEQUENCE [LARGE SCALE GENOMIC DNA]</scope>
    <source>
        <strain evidence="2 3">MB42</strain>
    </source>
</reference>